<dbReference type="InterPro" id="IPR000835">
    <property type="entry name" value="HTH_MarR-typ"/>
</dbReference>
<dbReference type="EMBL" id="AWFF01000028">
    <property type="protein sequence ID" value="KCZ55629.1"/>
    <property type="molecule type" value="Genomic_DNA"/>
</dbReference>
<feature type="domain" description="N-acetyltransferase" evidence="3">
    <location>
        <begin position="181"/>
        <end position="325"/>
    </location>
</feature>
<evidence type="ECO:0000313" key="4">
    <source>
        <dbReference type="EMBL" id="KCZ55629.1"/>
    </source>
</evidence>
<accession>A0A062UGB9</accession>
<gene>
    <name evidence="4" type="ORF">HY29_10920</name>
</gene>
<dbReference type="Pfam" id="PF13508">
    <property type="entry name" value="Acetyltransf_7"/>
    <property type="match status" value="1"/>
</dbReference>
<dbReference type="eggNOG" id="COG1846">
    <property type="taxonomic scope" value="Bacteria"/>
</dbReference>
<feature type="domain" description="HTH marR-type" evidence="2">
    <location>
        <begin position="16"/>
        <end position="150"/>
    </location>
</feature>
<dbReference type="PANTHER" id="PTHR13947">
    <property type="entry name" value="GNAT FAMILY N-ACETYLTRANSFERASE"/>
    <property type="match status" value="1"/>
</dbReference>
<evidence type="ECO:0008006" key="6">
    <source>
        <dbReference type="Google" id="ProtNLM"/>
    </source>
</evidence>
<dbReference type="PATRIC" id="fig|1280946.3.peg.979"/>
<reference evidence="4 5" key="1">
    <citation type="journal article" date="2014" name="Antonie Van Leeuwenhoek">
        <title>Hyphomonas beringensis sp. nov. and Hyphomonas chukchiensis sp. nov., isolated from surface seawater of the Bering Sea and Chukchi Sea.</title>
        <authorList>
            <person name="Li C."/>
            <person name="Lai Q."/>
            <person name="Li G."/>
            <person name="Dong C."/>
            <person name="Wang J."/>
            <person name="Liao Y."/>
            <person name="Shao Z."/>
        </authorList>
    </citation>
    <scope>NUCLEOTIDE SEQUENCE [LARGE SCALE GENOMIC DNA]</scope>
    <source>
        <strain evidence="4 5">25B14_1</strain>
    </source>
</reference>
<dbReference type="GO" id="GO:0008080">
    <property type="term" value="F:N-acetyltransferase activity"/>
    <property type="evidence" value="ECO:0007669"/>
    <property type="project" value="InterPro"/>
</dbReference>
<dbReference type="Pfam" id="PF12802">
    <property type="entry name" value="MarR_2"/>
    <property type="match status" value="1"/>
</dbReference>
<dbReference type="AlphaFoldDB" id="A0A062UGB9"/>
<keyword evidence="5" id="KW-1185">Reference proteome</keyword>
<dbReference type="SMART" id="SM00347">
    <property type="entry name" value="HTH_MARR"/>
    <property type="match status" value="1"/>
</dbReference>
<dbReference type="InterPro" id="IPR036388">
    <property type="entry name" value="WH-like_DNA-bd_sf"/>
</dbReference>
<sequence length="327" mass="36796">MDSPFMAQDILRDVGYLGLASRLKRLADKLQADAVSVFDTRGYPIQTTHFPLIAALEANGPLSVNAAVEATGVSQPAITRIHNALQKMGLTDTRPIEGDNRQKEIFLTPAGEALVTEMRASFWPVVREAAQQLCQYPQHDLLAEVARVEDRLAEQSLATRIEQTANPSGLHIVEYTDALAPHFDTISREWVEDMFRLEPEDIAMIENPRSKVIDRGGTILFVEDPELGIIGTCALMPAEDGAFELTKMGVLKSARGRKAGDFLMKQILRRAREMKLRELFLLTNAKCGPAIRLYEKYGFRHDEDIMRRYGHRYERCDVTMSYAMPKT</sequence>
<dbReference type="PROSITE" id="PS51186">
    <property type="entry name" value="GNAT"/>
    <property type="match status" value="1"/>
</dbReference>
<proteinExistence type="predicted"/>
<evidence type="ECO:0000259" key="2">
    <source>
        <dbReference type="PROSITE" id="PS50995"/>
    </source>
</evidence>
<dbReference type="PANTHER" id="PTHR13947:SF37">
    <property type="entry name" value="LD18367P"/>
    <property type="match status" value="1"/>
</dbReference>
<evidence type="ECO:0000313" key="5">
    <source>
        <dbReference type="Proteomes" id="UP000027037"/>
    </source>
</evidence>
<dbReference type="InterPro" id="IPR050769">
    <property type="entry name" value="NAT_camello-type"/>
</dbReference>
<dbReference type="Gene3D" id="1.10.10.10">
    <property type="entry name" value="Winged helix-like DNA-binding domain superfamily/Winged helix DNA-binding domain"/>
    <property type="match status" value="1"/>
</dbReference>
<evidence type="ECO:0000259" key="3">
    <source>
        <dbReference type="PROSITE" id="PS51186"/>
    </source>
</evidence>
<dbReference type="STRING" id="1280946.HY29_10920"/>
<dbReference type="eggNOG" id="COG0456">
    <property type="taxonomic scope" value="Bacteria"/>
</dbReference>
<dbReference type="InterPro" id="IPR000182">
    <property type="entry name" value="GNAT_dom"/>
</dbReference>
<protein>
    <recommendedName>
        <fullName evidence="6">MarR family transcriptional regulator</fullName>
    </recommendedName>
</protein>
<dbReference type="CDD" id="cd04301">
    <property type="entry name" value="NAT_SF"/>
    <property type="match status" value="1"/>
</dbReference>
<dbReference type="InterPro" id="IPR016181">
    <property type="entry name" value="Acyl_CoA_acyltransferase"/>
</dbReference>
<comment type="caution">
    <text evidence="4">The sequence shown here is derived from an EMBL/GenBank/DDBJ whole genome shotgun (WGS) entry which is preliminary data.</text>
</comment>
<dbReference type="SUPFAM" id="SSF55729">
    <property type="entry name" value="Acyl-CoA N-acyltransferases (Nat)"/>
    <property type="match status" value="1"/>
</dbReference>
<keyword evidence="1" id="KW-0808">Transferase</keyword>
<name>A0A062UGB9_9PROT</name>
<dbReference type="GO" id="GO:0003700">
    <property type="term" value="F:DNA-binding transcription factor activity"/>
    <property type="evidence" value="ECO:0007669"/>
    <property type="project" value="InterPro"/>
</dbReference>
<dbReference type="Gene3D" id="3.40.630.30">
    <property type="match status" value="1"/>
</dbReference>
<dbReference type="PROSITE" id="PS50995">
    <property type="entry name" value="HTH_MARR_2"/>
    <property type="match status" value="1"/>
</dbReference>
<evidence type="ECO:0000256" key="1">
    <source>
        <dbReference type="ARBA" id="ARBA00022679"/>
    </source>
</evidence>
<organism evidence="4 5">
    <name type="scientific">Hyphomonas beringensis</name>
    <dbReference type="NCBI Taxonomy" id="1280946"/>
    <lineage>
        <taxon>Bacteria</taxon>
        <taxon>Pseudomonadati</taxon>
        <taxon>Pseudomonadota</taxon>
        <taxon>Alphaproteobacteria</taxon>
        <taxon>Hyphomonadales</taxon>
        <taxon>Hyphomonadaceae</taxon>
        <taxon>Hyphomonas</taxon>
    </lineage>
</organism>
<dbReference type="SUPFAM" id="SSF46785">
    <property type="entry name" value="Winged helix' DNA-binding domain"/>
    <property type="match status" value="1"/>
</dbReference>
<dbReference type="InterPro" id="IPR036390">
    <property type="entry name" value="WH_DNA-bd_sf"/>
</dbReference>
<dbReference type="Proteomes" id="UP000027037">
    <property type="component" value="Unassembled WGS sequence"/>
</dbReference>